<keyword evidence="9" id="KW-1185">Reference proteome</keyword>
<dbReference type="InterPro" id="IPR002173">
    <property type="entry name" value="Carboh/pur_kinase_PfkB_CS"/>
</dbReference>
<evidence type="ECO:0000313" key="8">
    <source>
        <dbReference type="EMBL" id="AUR52773.1"/>
    </source>
</evidence>
<gene>
    <name evidence="8" type="ORF">CUN60_10875</name>
</gene>
<dbReference type="AlphaFoldDB" id="A0A2I7N8J0"/>
<dbReference type="PRINTS" id="PR00990">
    <property type="entry name" value="RIBOKINASE"/>
</dbReference>
<organism evidence="8 9">
    <name type="scientific">Aquella oligotrophica</name>
    <dbReference type="NCBI Taxonomy" id="2067065"/>
    <lineage>
        <taxon>Bacteria</taxon>
        <taxon>Pseudomonadati</taxon>
        <taxon>Pseudomonadota</taxon>
        <taxon>Betaproteobacteria</taxon>
        <taxon>Neisseriales</taxon>
        <taxon>Neisseriaceae</taxon>
        <taxon>Aquella</taxon>
    </lineage>
</organism>
<dbReference type="PROSITE" id="PS00584">
    <property type="entry name" value="PFKB_KINASES_2"/>
    <property type="match status" value="1"/>
</dbReference>
<dbReference type="Proteomes" id="UP000236655">
    <property type="component" value="Chromosome"/>
</dbReference>
<dbReference type="EMBL" id="CP024847">
    <property type="protein sequence ID" value="AUR52773.1"/>
    <property type="molecule type" value="Genomic_DNA"/>
</dbReference>
<dbReference type="CDD" id="cd01166">
    <property type="entry name" value="KdgK"/>
    <property type="match status" value="1"/>
</dbReference>
<evidence type="ECO:0000256" key="3">
    <source>
        <dbReference type="ARBA" id="ARBA00022741"/>
    </source>
</evidence>
<evidence type="ECO:0000313" key="9">
    <source>
        <dbReference type="Proteomes" id="UP000236655"/>
    </source>
</evidence>
<accession>A0A2I7N8J0</accession>
<reference evidence="9" key="1">
    <citation type="submission" date="2017-11" db="EMBL/GenBank/DDBJ databases">
        <authorList>
            <person name="Chan K.G."/>
            <person name="Lee L.S."/>
        </authorList>
    </citation>
    <scope>NUCLEOTIDE SEQUENCE [LARGE SCALE GENOMIC DNA]</scope>
    <source>
        <strain evidence="9">DSM 100970</strain>
    </source>
</reference>
<keyword evidence="3" id="KW-0547">Nucleotide-binding</keyword>
<sequence length="317" mass="34499">MKKDLVTLGEALVVFSPADAGPLRFVHNFTKSIGGAEANVAIALSRLGHKAGWISRLGNDEFGRYVRYALQGEGIDLSQVTLDDNLPTGILFKEQYHNSNPNVYYYRKGAAITAMGKELINPEYIVNAKILHTTGILPALSANTKETTFEAIQIARDAGVMVSFDPNLRLKLWSEQEAKTTLLEMAKNADIIFPGLDEAEFLLGTSDIDKICEQFHEMGIKLVVIKLGKDGCIISDNSNKVRVPGFHVHRLIDTVGAGDGFAAGFLSGLVDNKPLNECGEMANGVGAMATLVRGDTEGYPTRQQLLEFIGKAKSIER</sequence>
<dbReference type="GO" id="GO:0006000">
    <property type="term" value="P:fructose metabolic process"/>
    <property type="evidence" value="ECO:0007669"/>
    <property type="project" value="UniProtKB-ARBA"/>
</dbReference>
<dbReference type="RefSeq" id="WP_102952061.1">
    <property type="nucleotide sequence ID" value="NZ_CP024847.1"/>
</dbReference>
<proteinExistence type="inferred from homology"/>
<dbReference type="GO" id="GO:0008865">
    <property type="term" value="F:fructokinase activity"/>
    <property type="evidence" value="ECO:0007669"/>
    <property type="project" value="UniProtKB-ARBA"/>
</dbReference>
<dbReference type="PANTHER" id="PTHR43085:SF1">
    <property type="entry name" value="PSEUDOURIDINE KINASE-RELATED"/>
    <property type="match status" value="1"/>
</dbReference>
<keyword evidence="2 6" id="KW-0808">Transferase</keyword>
<evidence type="ECO:0000256" key="5">
    <source>
        <dbReference type="ARBA" id="ARBA00022840"/>
    </source>
</evidence>
<evidence type="ECO:0000256" key="2">
    <source>
        <dbReference type="ARBA" id="ARBA00022679"/>
    </source>
</evidence>
<evidence type="ECO:0000256" key="6">
    <source>
        <dbReference type="RuleBase" id="RU003704"/>
    </source>
</evidence>
<keyword evidence="4 6" id="KW-0418">Kinase</keyword>
<comment type="similarity">
    <text evidence="1 6">Belongs to the carbohydrate kinase PfkB family.</text>
</comment>
<feature type="domain" description="Carbohydrate kinase PfkB" evidence="7">
    <location>
        <begin position="3"/>
        <end position="301"/>
    </location>
</feature>
<dbReference type="KEGG" id="nba:CUN60_10875"/>
<keyword evidence="5" id="KW-0067">ATP-binding</keyword>
<dbReference type="OrthoDB" id="9779730at2"/>
<dbReference type="Pfam" id="PF00294">
    <property type="entry name" value="PfkB"/>
    <property type="match status" value="1"/>
</dbReference>
<protein>
    <submittedName>
        <fullName evidence="8">Sugar kinase</fullName>
    </submittedName>
</protein>
<evidence type="ECO:0000256" key="4">
    <source>
        <dbReference type="ARBA" id="ARBA00022777"/>
    </source>
</evidence>
<dbReference type="InterPro" id="IPR011611">
    <property type="entry name" value="PfkB_dom"/>
</dbReference>
<dbReference type="InterPro" id="IPR029056">
    <property type="entry name" value="Ribokinase-like"/>
</dbReference>
<dbReference type="Gene3D" id="3.40.1190.20">
    <property type="match status" value="1"/>
</dbReference>
<name>A0A2I7N8J0_9NEIS</name>
<evidence type="ECO:0000259" key="7">
    <source>
        <dbReference type="Pfam" id="PF00294"/>
    </source>
</evidence>
<dbReference type="InterPro" id="IPR050306">
    <property type="entry name" value="PfkB_Carbo_kinase"/>
</dbReference>
<dbReference type="PANTHER" id="PTHR43085">
    <property type="entry name" value="HEXOKINASE FAMILY MEMBER"/>
    <property type="match status" value="1"/>
</dbReference>
<evidence type="ECO:0000256" key="1">
    <source>
        <dbReference type="ARBA" id="ARBA00010688"/>
    </source>
</evidence>
<dbReference type="GO" id="GO:0005524">
    <property type="term" value="F:ATP binding"/>
    <property type="evidence" value="ECO:0007669"/>
    <property type="project" value="UniProtKB-KW"/>
</dbReference>
<dbReference type="InterPro" id="IPR002139">
    <property type="entry name" value="Ribo/fructo_kinase"/>
</dbReference>
<dbReference type="SUPFAM" id="SSF53613">
    <property type="entry name" value="Ribokinase-like"/>
    <property type="match status" value="1"/>
</dbReference>